<name>A0A4Q9FVM8_9FLAO</name>
<comment type="caution">
    <text evidence="2">The sequence shown here is derived from an EMBL/GenBank/DDBJ whole genome shotgun (WGS) entry which is preliminary data.</text>
</comment>
<feature type="transmembrane region" description="Helical" evidence="1">
    <location>
        <begin position="50"/>
        <end position="70"/>
    </location>
</feature>
<evidence type="ECO:0000256" key="1">
    <source>
        <dbReference type="SAM" id="Phobius"/>
    </source>
</evidence>
<dbReference type="RefSeq" id="WP_130935070.1">
    <property type="nucleotide sequence ID" value="NZ_BMEE01000001.1"/>
</dbReference>
<feature type="transmembrane region" description="Helical" evidence="1">
    <location>
        <begin position="20"/>
        <end position="44"/>
    </location>
</feature>
<proteinExistence type="predicted"/>
<evidence type="ECO:0000313" key="2">
    <source>
        <dbReference type="EMBL" id="TBN18552.1"/>
    </source>
</evidence>
<accession>A0A4Q9FVM8</accession>
<keyword evidence="1" id="KW-0472">Membrane</keyword>
<keyword evidence="3" id="KW-1185">Reference proteome</keyword>
<dbReference type="Proteomes" id="UP000292372">
    <property type="component" value="Unassembled WGS sequence"/>
</dbReference>
<dbReference type="EMBL" id="SIRS01000001">
    <property type="protein sequence ID" value="TBN18552.1"/>
    <property type="molecule type" value="Genomic_DNA"/>
</dbReference>
<gene>
    <name evidence="2" type="ORF">EYD46_00345</name>
</gene>
<sequence length="371" mass="43838">MNNQKTEFLQSILNNKKILIELIAAAIVIGLGVSFIASGIFDYFNFQNKNLIFLSIGIFLTIIGFVYYLNKLFGRKKFSKKVEGFFILDRKNKKVIDIDNYDYSNSLASNLKYAFKEDKALKKTWKKIDFENIFKKNRKFLEIIDEASEYYLLEKLSTHLSVYFNNTKFDKEELTEYERNDIPDVLLNNRFLELFSKPMDQRESFISDEEIDGVFEIKRNGEKESVGKVVSSFRNGVMFSHFDLKLPKNSKLKRNSDHSISLVTERFTLNLKTIISGINTYIPHEYEKHYLGLNYSSDLPAFIATYEIEVNFHILSLFKTNSWQYYQWVDSFINRIENDVSQDYYFNKKIEWDKTYPIIKMLKQKQGATKK</sequence>
<evidence type="ECO:0008006" key="4">
    <source>
        <dbReference type="Google" id="ProtNLM"/>
    </source>
</evidence>
<dbReference type="AlphaFoldDB" id="A0A4Q9FVM8"/>
<protein>
    <recommendedName>
        <fullName evidence="4">DUF3137 domain-containing protein</fullName>
    </recommendedName>
</protein>
<dbReference type="OrthoDB" id="1111222at2"/>
<keyword evidence="1" id="KW-0812">Transmembrane</keyword>
<keyword evidence="1" id="KW-1133">Transmembrane helix</keyword>
<reference evidence="2 3" key="1">
    <citation type="journal article" date="2015" name="Int. J. Syst. Evol. Microbiol.">
        <title>Hyunsoonleella pacifica sp. nov., isolated from seawater of South Pacific Gyre.</title>
        <authorList>
            <person name="Gao X."/>
            <person name="Zhang Z."/>
            <person name="Dai X."/>
            <person name="Zhang X.H."/>
        </authorList>
    </citation>
    <scope>NUCLEOTIDE SEQUENCE [LARGE SCALE GENOMIC DNA]</scope>
    <source>
        <strain evidence="2 3">SW033</strain>
    </source>
</reference>
<organism evidence="2 3">
    <name type="scientific">Hyunsoonleella pacifica</name>
    <dbReference type="NCBI Taxonomy" id="1080224"/>
    <lineage>
        <taxon>Bacteria</taxon>
        <taxon>Pseudomonadati</taxon>
        <taxon>Bacteroidota</taxon>
        <taxon>Flavobacteriia</taxon>
        <taxon>Flavobacteriales</taxon>
        <taxon>Flavobacteriaceae</taxon>
    </lineage>
</organism>
<evidence type="ECO:0000313" key="3">
    <source>
        <dbReference type="Proteomes" id="UP000292372"/>
    </source>
</evidence>